<feature type="domain" description="Thioredoxin" evidence="1">
    <location>
        <begin position="16"/>
        <end position="179"/>
    </location>
</feature>
<reference evidence="3" key="1">
    <citation type="submission" date="2016-08" db="EMBL/GenBank/DDBJ databases">
        <authorList>
            <person name="Varghese N."/>
            <person name="Submissions Spin"/>
        </authorList>
    </citation>
    <scope>NUCLEOTIDE SEQUENCE [LARGE SCALE GENOMIC DNA]</scope>
    <source>
        <strain evidence="3">ERR11</strain>
    </source>
</reference>
<protein>
    <submittedName>
        <fullName evidence="2">Peroxiredoxin</fullName>
    </submittedName>
</protein>
<dbReference type="AlphaFoldDB" id="A0A1C3XPR0"/>
<evidence type="ECO:0000259" key="1">
    <source>
        <dbReference type="PROSITE" id="PS51352"/>
    </source>
</evidence>
<proteinExistence type="predicted"/>
<dbReference type="Pfam" id="PF00578">
    <property type="entry name" value="AhpC-TSA"/>
    <property type="match status" value="1"/>
</dbReference>
<dbReference type="InterPro" id="IPR013766">
    <property type="entry name" value="Thioredoxin_domain"/>
</dbReference>
<gene>
    <name evidence="2" type="ORF">GA0061098_10231</name>
</gene>
<dbReference type="PROSITE" id="PS51352">
    <property type="entry name" value="THIOREDOXIN_2"/>
    <property type="match status" value="1"/>
</dbReference>
<organism evidence="2 3">
    <name type="scientific">Bradyrhizobium shewense</name>
    <dbReference type="NCBI Taxonomy" id="1761772"/>
    <lineage>
        <taxon>Bacteria</taxon>
        <taxon>Pseudomonadati</taxon>
        <taxon>Pseudomonadota</taxon>
        <taxon>Alphaproteobacteria</taxon>
        <taxon>Hyphomicrobiales</taxon>
        <taxon>Nitrobacteraceae</taxon>
        <taxon>Bradyrhizobium</taxon>
    </lineage>
</organism>
<evidence type="ECO:0000313" key="2">
    <source>
        <dbReference type="EMBL" id="SCB54046.1"/>
    </source>
</evidence>
<dbReference type="GO" id="GO:0016209">
    <property type="term" value="F:antioxidant activity"/>
    <property type="evidence" value="ECO:0007669"/>
    <property type="project" value="InterPro"/>
</dbReference>
<dbReference type="GO" id="GO:0016491">
    <property type="term" value="F:oxidoreductase activity"/>
    <property type="evidence" value="ECO:0007669"/>
    <property type="project" value="InterPro"/>
</dbReference>
<dbReference type="InterPro" id="IPR036249">
    <property type="entry name" value="Thioredoxin-like_sf"/>
</dbReference>
<dbReference type="Proteomes" id="UP000199184">
    <property type="component" value="Unassembled WGS sequence"/>
</dbReference>
<keyword evidence="3" id="KW-1185">Reference proteome</keyword>
<dbReference type="InterPro" id="IPR000866">
    <property type="entry name" value="AhpC/TSA"/>
</dbReference>
<dbReference type="CDD" id="cd02970">
    <property type="entry name" value="PRX_like2"/>
    <property type="match status" value="1"/>
</dbReference>
<dbReference type="Gene3D" id="3.40.30.10">
    <property type="entry name" value="Glutaredoxin"/>
    <property type="match status" value="1"/>
</dbReference>
<name>A0A1C3XPR0_9BRAD</name>
<accession>A0A1C3XPR0</accession>
<dbReference type="SUPFAM" id="SSF52833">
    <property type="entry name" value="Thioredoxin-like"/>
    <property type="match status" value="1"/>
</dbReference>
<dbReference type="EMBL" id="FMAI01000023">
    <property type="protein sequence ID" value="SCB54046.1"/>
    <property type="molecule type" value="Genomic_DNA"/>
</dbReference>
<evidence type="ECO:0000313" key="3">
    <source>
        <dbReference type="Proteomes" id="UP000199184"/>
    </source>
</evidence>
<sequence length="192" mass="21565">MQEQLLPKFVKGILMLTPRQKAPALVVRTLDHGRFDLATESPERMALICFYRGLHCPICANYLKELDRLTPEFAIRGVTTVAISSDGEERARQMADKIQAKNLRVGHGLGLSDARNWGLYISTSRGRTSIGIEEPSLFSEPGVFLIRPDQTVYYLSVQSMPFVRPNFAEMVQALNFVIKNDYPARGEYTGAI</sequence>